<feature type="domain" description="Cation/H+ exchanger transmembrane" evidence="8">
    <location>
        <begin position="13"/>
        <end position="354"/>
    </location>
</feature>
<feature type="transmembrane region" description="Helical" evidence="7">
    <location>
        <begin position="301"/>
        <end position="324"/>
    </location>
</feature>
<dbReference type="InterPro" id="IPR004712">
    <property type="entry name" value="Na+/H+_antiporter_fungi"/>
</dbReference>
<evidence type="ECO:0000313" key="9">
    <source>
        <dbReference type="EMBL" id="MCP1675426.1"/>
    </source>
</evidence>
<evidence type="ECO:0000256" key="3">
    <source>
        <dbReference type="ARBA" id="ARBA00022692"/>
    </source>
</evidence>
<evidence type="ECO:0000256" key="4">
    <source>
        <dbReference type="ARBA" id="ARBA00022989"/>
    </source>
</evidence>
<dbReference type="GO" id="GO:0036376">
    <property type="term" value="P:sodium ion export across plasma membrane"/>
    <property type="evidence" value="ECO:0007669"/>
    <property type="project" value="InterPro"/>
</dbReference>
<sequence>MGLDLLSPARWGNPELIMEEAFRITLAIAVMGISLRLPRAFIRREWRTLAILLGVLMPLTALVSGAIAFGVLELSLLAALLFGATVTPTDPVVASSIVNGSAAKKNLSPNVRYLISAEAGSNDGLAYLLVMLPVLFMTRSGDSAVGVWLLDIFLWKILGAIVLGVIIGAVAGRLLHHAEDRHSIEKSSFLAYTLALTLLVLGGAMLIGVEEILAVFVAGVAFDQFVGAQERAAEKNVQEAVNSFFTLPAFTLFGLVIPWDEWLRLGWTGLLVVVAVLLFRRLPVLLLLYRLSPSLGWRDAWLIGWFGPLGIGALFYTTLVVGYIDEGALIWTLTSMVVFASVLVHGLTASPLARRYGRAVA</sequence>
<name>A0AAE3KC76_9GAMM</name>
<evidence type="ECO:0000256" key="2">
    <source>
        <dbReference type="ARBA" id="ARBA00022449"/>
    </source>
</evidence>
<dbReference type="EMBL" id="JALJXV010000006">
    <property type="protein sequence ID" value="MCP1675426.1"/>
    <property type="molecule type" value="Genomic_DNA"/>
</dbReference>
<feature type="transmembrane region" description="Helical" evidence="7">
    <location>
        <begin position="49"/>
        <end position="72"/>
    </location>
</feature>
<feature type="transmembrane region" description="Helical" evidence="7">
    <location>
        <begin position="124"/>
        <end position="141"/>
    </location>
</feature>
<evidence type="ECO:0000256" key="1">
    <source>
        <dbReference type="ARBA" id="ARBA00004141"/>
    </source>
</evidence>
<accession>A0AAE3KC76</accession>
<dbReference type="GO" id="GO:0042391">
    <property type="term" value="P:regulation of membrane potential"/>
    <property type="evidence" value="ECO:0007669"/>
    <property type="project" value="InterPro"/>
</dbReference>
<evidence type="ECO:0000313" key="10">
    <source>
        <dbReference type="Proteomes" id="UP001205843"/>
    </source>
</evidence>
<dbReference type="Pfam" id="PF00999">
    <property type="entry name" value="Na_H_Exchanger"/>
    <property type="match status" value="1"/>
</dbReference>
<dbReference type="AlphaFoldDB" id="A0AAE3KC76"/>
<dbReference type="InterPro" id="IPR006153">
    <property type="entry name" value="Cation/H_exchanger_TM"/>
</dbReference>
<keyword evidence="5" id="KW-0406">Ion transport</keyword>
<feature type="transmembrane region" description="Helical" evidence="7">
    <location>
        <begin position="153"/>
        <end position="175"/>
    </location>
</feature>
<comment type="subcellular location">
    <subcellularLocation>
        <location evidence="1">Membrane</location>
        <topology evidence="1">Multi-pass membrane protein</topology>
    </subcellularLocation>
</comment>
<dbReference type="PANTHER" id="PTHR31382">
    <property type="entry name" value="NA(+)/H(+) ANTIPORTER"/>
    <property type="match status" value="1"/>
</dbReference>
<feature type="transmembrane region" description="Helical" evidence="7">
    <location>
        <begin position="20"/>
        <end position="37"/>
    </location>
</feature>
<keyword evidence="2" id="KW-0813">Transport</keyword>
<evidence type="ECO:0000256" key="5">
    <source>
        <dbReference type="ARBA" id="ARBA00023065"/>
    </source>
</evidence>
<dbReference type="Gene3D" id="1.20.1530.20">
    <property type="match status" value="1"/>
</dbReference>
<reference evidence="9" key="1">
    <citation type="submission" date="2022-03" db="EMBL/GenBank/DDBJ databases">
        <title>Genomic Encyclopedia of Type Strains, Phase III (KMG-III): the genomes of soil and plant-associated and newly described type strains.</title>
        <authorList>
            <person name="Whitman W."/>
        </authorList>
    </citation>
    <scope>NUCLEOTIDE SEQUENCE</scope>
    <source>
        <strain evidence="9">ANL 6-2</strain>
    </source>
</reference>
<feature type="transmembrane region" description="Helical" evidence="7">
    <location>
        <begin position="187"/>
        <end position="206"/>
    </location>
</feature>
<feature type="transmembrane region" description="Helical" evidence="7">
    <location>
        <begin position="240"/>
        <end position="259"/>
    </location>
</feature>
<keyword evidence="10" id="KW-1185">Reference proteome</keyword>
<dbReference type="GO" id="GO:0005886">
    <property type="term" value="C:plasma membrane"/>
    <property type="evidence" value="ECO:0007669"/>
    <property type="project" value="InterPro"/>
</dbReference>
<comment type="caution">
    <text evidence="9">The sequence shown here is derived from an EMBL/GenBank/DDBJ whole genome shotgun (WGS) entry which is preliminary data.</text>
</comment>
<keyword evidence="4 7" id="KW-1133">Transmembrane helix</keyword>
<protein>
    <submittedName>
        <fullName evidence="9">NhaP-type Na+/H+ or K+/H+ antiporter</fullName>
    </submittedName>
</protein>
<feature type="transmembrane region" description="Helical" evidence="7">
    <location>
        <begin position="265"/>
        <end position="289"/>
    </location>
</feature>
<feature type="transmembrane region" description="Helical" evidence="7">
    <location>
        <begin position="78"/>
        <end position="103"/>
    </location>
</feature>
<dbReference type="PANTHER" id="PTHR31382:SF1">
    <property type="entry name" value="SODIUM ION_PROTON EXCHANGER (EUROFUNG)"/>
    <property type="match status" value="1"/>
</dbReference>
<evidence type="ECO:0000259" key="8">
    <source>
        <dbReference type="Pfam" id="PF00999"/>
    </source>
</evidence>
<organism evidence="9 10">
    <name type="scientific">Natronocella acetinitrilica</name>
    <dbReference type="NCBI Taxonomy" id="414046"/>
    <lineage>
        <taxon>Bacteria</taxon>
        <taxon>Pseudomonadati</taxon>
        <taxon>Pseudomonadota</taxon>
        <taxon>Gammaproteobacteria</taxon>
        <taxon>Chromatiales</taxon>
        <taxon>Ectothiorhodospiraceae</taxon>
        <taxon>Natronocella</taxon>
    </lineage>
</organism>
<feature type="transmembrane region" description="Helical" evidence="7">
    <location>
        <begin position="330"/>
        <end position="348"/>
    </location>
</feature>
<dbReference type="InterPro" id="IPR038770">
    <property type="entry name" value="Na+/solute_symporter_sf"/>
</dbReference>
<dbReference type="GO" id="GO:0120029">
    <property type="term" value="P:proton export across plasma membrane"/>
    <property type="evidence" value="ECO:0007669"/>
    <property type="project" value="InterPro"/>
</dbReference>
<keyword evidence="2" id="KW-0050">Antiport</keyword>
<keyword evidence="3 7" id="KW-0812">Transmembrane</keyword>
<keyword evidence="6 7" id="KW-0472">Membrane</keyword>
<gene>
    <name evidence="9" type="ORF">J2T57_002576</name>
</gene>
<proteinExistence type="predicted"/>
<evidence type="ECO:0000256" key="7">
    <source>
        <dbReference type="SAM" id="Phobius"/>
    </source>
</evidence>
<evidence type="ECO:0000256" key="6">
    <source>
        <dbReference type="ARBA" id="ARBA00023136"/>
    </source>
</evidence>
<feature type="transmembrane region" description="Helical" evidence="7">
    <location>
        <begin position="212"/>
        <end position="228"/>
    </location>
</feature>
<dbReference type="Proteomes" id="UP001205843">
    <property type="component" value="Unassembled WGS sequence"/>
</dbReference>
<dbReference type="GO" id="GO:0015385">
    <property type="term" value="F:sodium:proton antiporter activity"/>
    <property type="evidence" value="ECO:0007669"/>
    <property type="project" value="InterPro"/>
</dbReference>